<keyword evidence="3" id="KW-1185">Reference proteome</keyword>
<reference evidence="2 3" key="1">
    <citation type="submission" date="2017-08" db="EMBL/GenBank/DDBJ databases">
        <title>Acidophilic green algal genome provides insights into adaptation to an acidic environment.</title>
        <authorList>
            <person name="Hirooka S."/>
            <person name="Hirose Y."/>
            <person name="Kanesaki Y."/>
            <person name="Higuchi S."/>
            <person name="Fujiwara T."/>
            <person name="Onuma R."/>
            <person name="Era A."/>
            <person name="Ohbayashi R."/>
            <person name="Uzuka A."/>
            <person name="Nozaki H."/>
            <person name="Yoshikawa H."/>
            <person name="Miyagishima S.Y."/>
        </authorList>
    </citation>
    <scope>NUCLEOTIDE SEQUENCE [LARGE SCALE GENOMIC DNA]</scope>
    <source>
        <strain evidence="2 3">NIES-2499</strain>
    </source>
</reference>
<protein>
    <recommendedName>
        <fullName evidence="1">Amine oxidase domain-containing protein</fullName>
    </recommendedName>
</protein>
<dbReference type="PANTHER" id="PTHR42923:SF46">
    <property type="entry name" value="AMINE OXIDASE"/>
    <property type="match status" value="1"/>
</dbReference>
<evidence type="ECO:0000313" key="3">
    <source>
        <dbReference type="Proteomes" id="UP000232323"/>
    </source>
</evidence>
<feature type="domain" description="Amine oxidase" evidence="1">
    <location>
        <begin position="59"/>
        <end position="247"/>
    </location>
</feature>
<comment type="caution">
    <text evidence="2">The sequence shown here is derived from an EMBL/GenBank/DDBJ whole genome shotgun (WGS) entry which is preliminary data.</text>
</comment>
<gene>
    <name evidence="2" type="ORF">CEUSTIGMA_g949.t1</name>
</gene>
<feature type="domain" description="Amine oxidase" evidence="1">
    <location>
        <begin position="260"/>
        <end position="444"/>
    </location>
</feature>
<dbReference type="GO" id="GO:0016491">
    <property type="term" value="F:oxidoreductase activity"/>
    <property type="evidence" value="ECO:0007669"/>
    <property type="project" value="InterPro"/>
</dbReference>
<sequence length="506" mass="55581">MKALNSHESSSMFLKCNPRHRFSLTEIRVTCLHEQSASTSELSRYPVKAKGIVIGSGWAGLGAAYAMTSAGMDVTVLDSAPNPGGLSTAWRSSAGRVLEPGIKGFWYQYVNIFSLVRDLGVEDAFTPWTQSSFYSTEGLQVTSPIFQDFPRLPTPLGSFIYTHPQFQRLPVADRLTALPLIQAMLEYNLDEETYERYDTMSARELFRSAGVSGRLYKEFLEPMLLVTLFSPGERLSAAAALDALYFFVLQHQACFDVRWVIVYAEDGSKEVWEADAIVFAVGVTAMQRIVASSPVLASCPQFAGFSNLGGIDVMAVRMWLDKKVVLRTPSNVLVGFDSGIGGTLFDLNALQREYAQEEGSVLELDFYNASALLPLSDQEIQDRALSLYLPKCISGFQDNCKVEDASILRFRSSVTAFSPGSRKHMPEVKSDLQGVMICGDWIRQAPGLPQGLSQEKAYVTGLQAGNSAAEYCKLRPVIGVERVEADEPHVVALREVVRAGRALAAA</sequence>
<dbReference type="Proteomes" id="UP000232323">
    <property type="component" value="Unassembled WGS sequence"/>
</dbReference>
<dbReference type="InterPro" id="IPR036188">
    <property type="entry name" value="FAD/NAD-bd_sf"/>
</dbReference>
<dbReference type="InterPro" id="IPR002937">
    <property type="entry name" value="Amino_oxidase"/>
</dbReference>
<accession>A0A250WRM1</accession>
<dbReference type="SUPFAM" id="SSF51905">
    <property type="entry name" value="FAD/NAD(P)-binding domain"/>
    <property type="match status" value="1"/>
</dbReference>
<evidence type="ECO:0000259" key="1">
    <source>
        <dbReference type="Pfam" id="PF01593"/>
    </source>
</evidence>
<proteinExistence type="predicted"/>
<dbReference type="STRING" id="1157962.A0A250WRM1"/>
<dbReference type="EMBL" id="BEGY01000004">
    <property type="protein sequence ID" value="GAX73497.1"/>
    <property type="molecule type" value="Genomic_DNA"/>
</dbReference>
<dbReference type="Pfam" id="PF01593">
    <property type="entry name" value="Amino_oxidase"/>
    <property type="match status" value="2"/>
</dbReference>
<evidence type="ECO:0000313" key="2">
    <source>
        <dbReference type="EMBL" id="GAX73497.1"/>
    </source>
</evidence>
<dbReference type="OrthoDB" id="2219495at2759"/>
<organism evidence="2 3">
    <name type="scientific">Chlamydomonas eustigma</name>
    <dbReference type="NCBI Taxonomy" id="1157962"/>
    <lineage>
        <taxon>Eukaryota</taxon>
        <taxon>Viridiplantae</taxon>
        <taxon>Chlorophyta</taxon>
        <taxon>core chlorophytes</taxon>
        <taxon>Chlorophyceae</taxon>
        <taxon>CS clade</taxon>
        <taxon>Chlamydomonadales</taxon>
        <taxon>Chlamydomonadaceae</taxon>
        <taxon>Chlamydomonas</taxon>
    </lineage>
</organism>
<dbReference type="Gene3D" id="3.50.50.60">
    <property type="entry name" value="FAD/NAD(P)-binding domain"/>
    <property type="match status" value="1"/>
</dbReference>
<dbReference type="PANTHER" id="PTHR42923">
    <property type="entry name" value="PROTOPORPHYRINOGEN OXIDASE"/>
    <property type="match status" value="1"/>
</dbReference>
<name>A0A250WRM1_9CHLO</name>
<dbReference type="InterPro" id="IPR050464">
    <property type="entry name" value="Zeta_carotene_desat/Oxidored"/>
</dbReference>
<dbReference type="AlphaFoldDB" id="A0A250WRM1"/>